<sequence length="225" mass="24668">MFKRIYQNLLLKFGKNYTLDPNIPDQLIIQFLLNRLIMILRGMIILRKKTFVGKNCVFLNKKGLKLGKNITFEDYVKIDGFAKENVIIGNNCKIGKFSSISCTSHMSKYGKGIIIGDNTSCGQFSEFGSAGGIVIGNDVIMGSYISFHSENHNFDNSNLLIREQGVTSKGIVLGNNIWVGAKVTFLDGAKVGNNCVIAAGAVVNKEFPDDVIIGGIPAKIIKQIN</sequence>
<protein>
    <submittedName>
        <fullName evidence="3">Acyltransferase</fullName>
    </submittedName>
</protein>
<dbReference type="InterPro" id="IPR011004">
    <property type="entry name" value="Trimer_LpxA-like_sf"/>
</dbReference>
<gene>
    <name evidence="3" type="ORF">HX001_12830</name>
</gene>
<comment type="caution">
    <text evidence="3">The sequence shown here is derived from an EMBL/GenBank/DDBJ whole genome shotgun (WGS) entry which is preliminary data.</text>
</comment>
<proteinExistence type="inferred from homology"/>
<dbReference type="CDD" id="cd04647">
    <property type="entry name" value="LbH_MAT_like"/>
    <property type="match status" value="1"/>
</dbReference>
<evidence type="ECO:0000256" key="1">
    <source>
        <dbReference type="ARBA" id="ARBA00007274"/>
    </source>
</evidence>
<dbReference type="Proteomes" id="UP001170959">
    <property type="component" value="Unassembled WGS sequence"/>
</dbReference>
<dbReference type="SUPFAM" id="SSF51161">
    <property type="entry name" value="Trimeric LpxA-like enzymes"/>
    <property type="match status" value="1"/>
</dbReference>
<reference evidence="3" key="2">
    <citation type="journal article" date="2022" name="Sci. Total Environ.">
        <title>Prevalence, transmission, and molecular epidemiology of tet(X)-positive bacteria among humans, animals, and environmental niches in China: An epidemiological, and genomic-based study.</title>
        <authorList>
            <person name="Dong N."/>
            <person name="Zeng Y."/>
            <person name="Cai C."/>
            <person name="Sun C."/>
            <person name="Lu J."/>
            <person name="Liu C."/>
            <person name="Zhou H."/>
            <person name="Sun Q."/>
            <person name="Shu L."/>
            <person name="Wang H."/>
            <person name="Wang Y."/>
            <person name="Wang S."/>
            <person name="Wu C."/>
            <person name="Chan E.W."/>
            <person name="Chen G."/>
            <person name="Shen Z."/>
            <person name="Chen S."/>
            <person name="Zhang R."/>
        </authorList>
    </citation>
    <scope>NUCLEOTIDE SEQUENCE</scope>
    <source>
        <strain evidence="3">R655-4</strain>
    </source>
</reference>
<accession>A0AAJ1V8U2</accession>
<dbReference type="PANTHER" id="PTHR23416:SF23">
    <property type="entry name" value="ACETYLTRANSFERASE C18B11.09C-RELATED"/>
    <property type="match status" value="1"/>
</dbReference>
<comment type="similarity">
    <text evidence="1">Belongs to the transferase hexapeptide repeat family.</text>
</comment>
<dbReference type="Gene3D" id="2.160.10.10">
    <property type="entry name" value="Hexapeptide repeat proteins"/>
    <property type="match status" value="2"/>
</dbReference>
<evidence type="ECO:0000313" key="4">
    <source>
        <dbReference type="Proteomes" id="UP001170959"/>
    </source>
</evidence>
<evidence type="ECO:0000313" key="3">
    <source>
        <dbReference type="EMBL" id="MDM1073367.1"/>
    </source>
</evidence>
<name>A0AAJ1V8U2_9FLAO</name>
<reference evidence="3" key="1">
    <citation type="submission" date="2020-06" db="EMBL/GenBank/DDBJ databases">
        <authorList>
            <person name="Dong N."/>
        </authorList>
    </citation>
    <scope>NUCLEOTIDE SEQUENCE</scope>
    <source>
        <strain evidence="3">R655-4</strain>
    </source>
</reference>
<keyword evidence="3" id="KW-0012">Acyltransferase</keyword>
<dbReference type="GO" id="GO:0008374">
    <property type="term" value="F:O-acyltransferase activity"/>
    <property type="evidence" value="ECO:0007669"/>
    <property type="project" value="TreeGrafter"/>
</dbReference>
<keyword evidence="2" id="KW-0808">Transferase</keyword>
<dbReference type="InterPro" id="IPR001451">
    <property type="entry name" value="Hexapep"/>
</dbReference>
<dbReference type="GO" id="GO:0005829">
    <property type="term" value="C:cytosol"/>
    <property type="evidence" value="ECO:0007669"/>
    <property type="project" value="TreeGrafter"/>
</dbReference>
<organism evidence="3 4">
    <name type="scientific">Empedobacter brevis</name>
    <dbReference type="NCBI Taxonomy" id="247"/>
    <lineage>
        <taxon>Bacteria</taxon>
        <taxon>Pseudomonadati</taxon>
        <taxon>Bacteroidota</taxon>
        <taxon>Flavobacteriia</taxon>
        <taxon>Flavobacteriales</taxon>
        <taxon>Weeksellaceae</taxon>
        <taxon>Empedobacter</taxon>
    </lineage>
</organism>
<dbReference type="EMBL" id="JACAGJ010000006">
    <property type="protein sequence ID" value="MDM1073367.1"/>
    <property type="molecule type" value="Genomic_DNA"/>
</dbReference>
<dbReference type="PANTHER" id="PTHR23416">
    <property type="entry name" value="SIALIC ACID SYNTHASE-RELATED"/>
    <property type="match status" value="1"/>
</dbReference>
<dbReference type="AlphaFoldDB" id="A0AAJ1V8U2"/>
<dbReference type="Pfam" id="PF00132">
    <property type="entry name" value="Hexapep"/>
    <property type="match status" value="1"/>
</dbReference>
<dbReference type="RefSeq" id="WP_159154761.1">
    <property type="nucleotide sequence ID" value="NZ_CP013210.1"/>
</dbReference>
<dbReference type="InterPro" id="IPR051159">
    <property type="entry name" value="Hexapeptide_acetyltransf"/>
</dbReference>
<evidence type="ECO:0000256" key="2">
    <source>
        <dbReference type="ARBA" id="ARBA00022679"/>
    </source>
</evidence>